<comment type="subcellular location">
    <subcellularLocation>
        <location evidence="1">Membrane</location>
        <topology evidence="1">Single-pass membrane protein</topology>
    </subcellularLocation>
</comment>
<sequence>MKQTAQIYIIIALISVVAIVVIASNSFYVIDIKSQCVITQFGRPVAVVKDAGLHIKKPFIQKARYFEKRIFEWDGESSDILTRDKENIGINTWARWKIVDPLKFYTSLGTESRGQGVLDEVIESAVKNIVSSYPLNEVLRNTNRKLKYTTVELEKAELDKKVKIVNGRANLVKEINKMANEGLSERYGMELVNVRIKHINYVSAVIPKIFDRMRSERIRIANKYESEGRREEAEILGYMKRELEKIESEGYKIATKTRGEADAEAVRIYADAYKKAPEFYSFTKTLETYEKTFNDNTSLYLSTGSDYFQYLKGYVGREVPPAILPGQ</sequence>
<evidence type="ECO:0000256" key="4">
    <source>
        <dbReference type="ARBA" id="ARBA00022989"/>
    </source>
</evidence>
<keyword evidence="9" id="KW-0645">Protease</keyword>
<evidence type="ECO:0000313" key="9">
    <source>
        <dbReference type="EMBL" id="MBS1257426.1"/>
    </source>
</evidence>
<dbReference type="EMBL" id="JAANXD010000025">
    <property type="protein sequence ID" value="MBS1257426.1"/>
    <property type="molecule type" value="Genomic_DNA"/>
</dbReference>
<comment type="function">
    <text evidence="6">HflC and HflK could regulate a protease.</text>
</comment>
<comment type="similarity">
    <text evidence="2 6">Belongs to the band 7/mec-2 family. HflC subfamily.</text>
</comment>
<dbReference type="CDD" id="cd03405">
    <property type="entry name" value="SPFH_HflC"/>
    <property type="match status" value="1"/>
</dbReference>
<reference evidence="9" key="1">
    <citation type="journal article" date="2021" name="ISME J.">
        <title>Fine-scale metabolic discontinuity in a stratified prokaryote microbiome of a Red Sea deep halocline.</title>
        <authorList>
            <person name="Michoud G."/>
            <person name="Ngugi D.K."/>
            <person name="Barozzi A."/>
            <person name="Merlino G."/>
            <person name="Calleja M.L."/>
            <person name="Delgado-Huertas A."/>
            <person name="Moran X.A.G."/>
            <person name="Daffonchio D."/>
        </authorList>
    </citation>
    <scope>NUCLEOTIDE SEQUENCE</scope>
    <source>
        <strain evidence="9">SuakinDeep_MAG55_1</strain>
    </source>
</reference>
<keyword evidence="4 7" id="KW-1133">Transmembrane helix</keyword>
<feature type="domain" description="Band 7" evidence="8">
    <location>
        <begin position="25"/>
        <end position="209"/>
    </location>
</feature>
<keyword evidence="3 7" id="KW-0812">Transmembrane</keyword>
<evidence type="ECO:0000256" key="5">
    <source>
        <dbReference type="ARBA" id="ARBA00023136"/>
    </source>
</evidence>
<gene>
    <name evidence="9" type="ORF">MAG551_00470</name>
</gene>
<dbReference type="NCBIfam" id="TIGR01932">
    <property type="entry name" value="hflC"/>
    <property type="match status" value="1"/>
</dbReference>
<evidence type="ECO:0000259" key="8">
    <source>
        <dbReference type="SMART" id="SM00244"/>
    </source>
</evidence>
<dbReference type="Proteomes" id="UP000722750">
    <property type="component" value="Unassembled WGS sequence"/>
</dbReference>
<evidence type="ECO:0000313" key="10">
    <source>
        <dbReference type="Proteomes" id="UP000722750"/>
    </source>
</evidence>
<dbReference type="GO" id="GO:0008233">
    <property type="term" value="F:peptidase activity"/>
    <property type="evidence" value="ECO:0007669"/>
    <property type="project" value="UniProtKB-KW"/>
</dbReference>
<evidence type="ECO:0000256" key="7">
    <source>
        <dbReference type="SAM" id="Phobius"/>
    </source>
</evidence>
<dbReference type="SUPFAM" id="SSF117892">
    <property type="entry name" value="Band 7/SPFH domain"/>
    <property type="match status" value="1"/>
</dbReference>
<accession>A0A941W2L7</accession>
<dbReference type="GO" id="GO:0016020">
    <property type="term" value="C:membrane"/>
    <property type="evidence" value="ECO:0007669"/>
    <property type="project" value="UniProtKB-SubCell"/>
</dbReference>
<keyword evidence="5 7" id="KW-0472">Membrane</keyword>
<evidence type="ECO:0000256" key="6">
    <source>
        <dbReference type="PIRNR" id="PIRNR005651"/>
    </source>
</evidence>
<dbReference type="AlphaFoldDB" id="A0A941W2L7"/>
<protein>
    <recommendedName>
        <fullName evidence="6">Protein HflC</fullName>
    </recommendedName>
</protein>
<evidence type="ECO:0000256" key="2">
    <source>
        <dbReference type="ARBA" id="ARBA00007862"/>
    </source>
</evidence>
<dbReference type="Gene3D" id="3.30.479.30">
    <property type="entry name" value="Band 7 domain"/>
    <property type="match status" value="1"/>
</dbReference>
<feature type="transmembrane region" description="Helical" evidence="7">
    <location>
        <begin position="7"/>
        <end position="30"/>
    </location>
</feature>
<dbReference type="PIRSF" id="PIRSF005651">
    <property type="entry name" value="HflC"/>
    <property type="match status" value="1"/>
</dbReference>
<dbReference type="PANTHER" id="PTHR42911:SF1">
    <property type="entry name" value="MODULATOR OF FTSH PROTEASE HFLC"/>
    <property type="match status" value="1"/>
</dbReference>
<comment type="caution">
    <text evidence="9">The sequence shown here is derived from an EMBL/GenBank/DDBJ whole genome shotgun (WGS) entry which is preliminary data.</text>
</comment>
<keyword evidence="9" id="KW-0378">Hydrolase</keyword>
<evidence type="ECO:0000256" key="3">
    <source>
        <dbReference type="ARBA" id="ARBA00022692"/>
    </source>
</evidence>
<proteinExistence type="inferred from homology"/>
<dbReference type="SMART" id="SM00244">
    <property type="entry name" value="PHB"/>
    <property type="match status" value="1"/>
</dbReference>
<dbReference type="InterPro" id="IPR010200">
    <property type="entry name" value="HflC"/>
</dbReference>
<dbReference type="InterPro" id="IPR036013">
    <property type="entry name" value="Band_7/SPFH_dom_sf"/>
</dbReference>
<dbReference type="GO" id="GO:0006508">
    <property type="term" value="P:proteolysis"/>
    <property type="evidence" value="ECO:0007669"/>
    <property type="project" value="UniProtKB-KW"/>
</dbReference>
<dbReference type="Pfam" id="PF01145">
    <property type="entry name" value="Band_7"/>
    <property type="match status" value="1"/>
</dbReference>
<dbReference type="InterPro" id="IPR001107">
    <property type="entry name" value="Band_7"/>
</dbReference>
<dbReference type="PANTHER" id="PTHR42911">
    <property type="entry name" value="MODULATOR OF FTSH PROTEASE HFLC"/>
    <property type="match status" value="1"/>
</dbReference>
<organism evidence="9 10">
    <name type="scientific">Candidatus Scalindua arabica</name>
    <dbReference type="NCBI Taxonomy" id="1127984"/>
    <lineage>
        <taxon>Bacteria</taxon>
        <taxon>Pseudomonadati</taxon>
        <taxon>Planctomycetota</taxon>
        <taxon>Candidatus Brocadiia</taxon>
        <taxon>Candidatus Brocadiales</taxon>
        <taxon>Candidatus Scalinduaceae</taxon>
        <taxon>Candidatus Scalindua</taxon>
    </lineage>
</organism>
<evidence type="ECO:0000256" key="1">
    <source>
        <dbReference type="ARBA" id="ARBA00004167"/>
    </source>
</evidence>
<name>A0A941W2L7_9BACT</name>